<proteinExistence type="predicted"/>
<dbReference type="SMART" id="SM00487">
    <property type="entry name" value="DEXDc"/>
    <property type="match status" value="1"/>
</dbReference>
<dbReference type="GO" id="GO:0007131">
    <property type="term" value="P:reciprocal meiotic recombination"/>
    <property type="evidence" value="ECO:0007669"/>
    <property type="project" value="TreeGrafter"/>
</dbReference>
<comment type="caution">
    <text evidence="5">The sequence shown here is derived from an EMBL/GenBank/DDBJ whole genome shotgun (WGS) entry which is preliminary data.</text>
</comment>
<dbReference type="PROSITE" id="PS51192">
    <property type="entry name" value="HELICASE_ATP_BIND_1"/>
    <property type="match status" value="1"/>
</dbReference>
<reference evidence="5" key="1">
    <citation type="submission" date="2019-03" db="EMBL/GenBank/DDBJ databases">
        <title>Improved annotation for the trematode Fasciola hepatica.</title>
        <authorList>
            <person name="Choi Y.-J."/>
            <person name="Martin J."/>
            <person name="Mitreva M."/>
        </authorList>
    </citation>
    <scope>NUCLEOTIDE SEQUENCE [LARGE SCALE GENOMIC DNA]</scope>
</reference>
<gene>
    <name evidence="5" type="ORF">D915_004273</name>
</gene>
<dbReference type="GO" id="GO:0005524">
    <property type="term" value="F:ATP binding"/>
    <property type="evidence" value="ECO:0007669"/>
    <property type="project" value="InterPro"/>
</dbReference>
<dbReference type="GO" id="GO:0015616">
    <property type="term" value="F:DNA translocase activity"/>
    <property type="evidence" value="ECO:0007669"/>
    <property type="project" value="TreeGrafter"/>
</dbReference>
<feature type="region of interest" description="Disordered" evidence="2">
    <location>
        <begin position="823"/>
        <end position="855"/>
    </location>
</feature>
<dbReference type="Proteomes" id="UP000230066">
    <property type="component" value="Unassembled WGS sequence"/>
</dbReference>
<evidence type="ECO:0000256" key="1">
    <source>
        <dbReference type="ARBA" id="ARBA00022801"/>
    </source>
</evidence>
<dbReference type="EMBL" id="JXXN02001353">
    <property type="protein sequence ID" value="THD24963.1"/>
    <property type="molecule type" value="Genomic_DNA"/>
</dbReference>
<dbReference type="PANTHER" id="PTHR45629">
    <property type="entry name" value="SNF2/RAD54 FAMILY MEMBER"/>
    <property type="match status" value="1"/>
</dbReference>
<name>A0A4E0RBX1_FASHE</name>
<dbReference type="InterPro" id="IPR027417">
    <property type="entry name" value="P-loop_NTPase"/>
</dbReference>
<evidence type="ECO:0000259" key="4">
    <source>
        <dbReference type="PROSITE" id="PS51194"/>
    </source>
</evidence>
<organism evidence="5 6">
    <name type="scientific">Fasciola hepatica</name>
    <name type="common">Liver fluke</name>
    <dbReference type="NCBI Taxonomy" id="6192"/>
    <lineage>
        <taxon>Eukaryota</taxon>
        <taxon>Metazoa</taxon>
        <taxon>Spiralia</taxon>
        <taxon>Lophotrochozoa</taxon>
        <taxon>Platyhelminthes</taxon>
        <taxon>Trematoda</taxon>
        <taxon>Digenea</taxon>
        <taxon>Plagiorchiida</taxon>
        <taxon>Echinostomata</taxon>
        <taxon>Echinostomatoidea</taxon>
        <taxon>Fasciolidae</taxon>
        <taxon>Fasciola</taxon>
    </lineage>
</organism>
<evidence type="ECO:0000313" key="6">
    <source>
        <dbReference type="Proteomes" id="UP000230066"/>
    </source>
</evidence>
<dbReference type="Gene3D" id="3.40.50.300">
    <property type="entry name" value="P-loop containing nucleotide triphosphate hydrolases"/>
    <property type="match status" value="1"/>
</dbReference>
<dbReference type="Pfam" id="PF00176">
    <property type="entry name" value="SNF2-rel_dom"/>
    <property type="match status" value="1"/>
</dbReference>
<dbReference type="InterPro" id="IPR038718">
    <property type="entry name" value="SNF2-like_sf"/>
</dbReference>
<dbReference type="GO" id="GO:0005634">
    <property type="term" value="C:nucleus"/>
    <property type="evidence" value="ECO:0007669"/>
    <property type="project" value="TreeGrafter"/>
</dbReference>
<dbReference type="SUPFAM" id="SSF52540">
    <property type="entry name" value="P-loop containing nucleoside triphosphate hydrolases"/>
    <property type="match status" value="2"/>
</dbReference>
<dbReference type="CDD" id="cd18004">
    <property type="entry name" value="DEXHc_RAD54"/>
    <property type="match status" value="1"/>
</dbReference>
<feature type="domain" description="Helicase ATP-binding" evidence="3">
    <location>
        <begin position="274"/>
        <end position="444"/>
    </location>
</feature>
<evidence type="ECO:0008006" key="7">
    <source>
        <dbReference type="Google" id="ProtNLM"/>
    </source>
</evidence>
<dbReference type="InterPro" id="IPR000330">
    <property type="entry name" value="SNF2_N"/>
</dbReference>
<evidence type="ECO:0000256" key="2">
    <source>
        <dbReference type="SAM" id="MobiDB-lite"/>
    </source>
</evidence>
<keyword evidence="1" id="KW-0378">Hydrolase</keyword>
<accession>A0A4E0RBX1</accession>
<dbReference type="PANTHER" id="PTHR45629:SF7">
    <property type="entry name" value="DNA EXCISION REPAIR PROTEIN ERCC-6-RELATED"/>
    <property type="match status" value="1"/>
</dbReference>
<dbReference type="CDD" id="cd18793">
    <property type="entry name" value="SF2_C_SNF"/>
    <property type="match status" value="1"/>
</dbReference>
<keyword evidence="6" id="KW-1185">Reference proteome</keyword>
<sequence>MVYKLFLVFYWTPGFYFVELIIMKRSAAPSRCVIRGAEKRLRILSHVSLPCSSVKEPVDTCPEESKTLSVSDPSLVTYYEAVYAKLSTKKHKKWEGDGFVVISGRAVKLISESGKTLSSGSGHKLSFLHSLEEGSLIKVGGMEAELLGRISPCTYQRKVTGVFHGPVESDKTDPSQMRSVPGKPACVKAASQQSRGIHSFKTMLNPPIDQTVDALVMRPPPGHCVWAQNPDGLPITNVVLNAQLNQRLRPHQKEGVRFLYECLMGFNSSETIGNSSSNPIYGCILADEMGLGKTVQAIATLWMLLTQGPYGGRPVIQKCLIVTPSSLIENWANEITKWVGRERLPYYCVTQNSTIKTYIAQANRSAPVLILSYEMFLQHASEICEIPNLDMVICDEGHRLKNAGISTSLALRNLPTRRRLLLTGTPVQNHLHELWSLADFCAPGRLAESQEAFRRQFVLTRCDSRTSRDLDTTSGSNEEELSSSYHLSRLLSTFLLRRTVDVIQTELPAKSEFVVFCSPSTLQAQLEDTMRDWIQNELNALHYPDRSGSPLRVSTTDEEDDITGDQLEMDVDFEDWKHFDLDTAVRSKKHLSGFGSQSVLCAITAFRKMYNHPALLFKYIESALEKNNIGTLDLLDVVCRTLTGSTPLRLDGQTPQKRRLDLVQEFNNLSSPSRILLLSTRAGGTGLNLIGADHLILFDMDWNPASDVQAMARIWRPGQRRPVCLYRLVTCSGLEERMFQRQAAKLALSHRTLDMAWDDSFSVPDVTPVKRCGVLTREELRVGYKALPVCTSCTQDLFQAPNPDWLLWTHELIGCLCQSPDSQSSPSLSTDSDTPSINANKRNTESDCDFSDEESDRRACQLGPVIRERITRSDSFTGIPTSESLAYLLNWKHSLSESAIADLKDPLLSIPVDESNSNEGPVRAVFSRVTGQL</sequence>
<dbReference type="PROSITE" id="PS51194">
    <property type="entry name" value="HELICASE_CTER"/>
    <property type="match status" value="1"/>
</dbReference>
<dbReference type="InterPro" id="IPR049730">
    <property type="entry name" value="SNF2/RAD54-like_C"/>
</dbReference>
<protein>
    <recommendedName>
        <fullName evidence="7">DNA repair and recombination protein RAD54B</fullName>
    </recommendedName>
</protein>
<dbReference type="AlphaFoldDB" id="A0A4E0RBX1"/>
<feature type="compositionally biased region" description="Low complexity" evidence="2">
    <location>
        <begin position="823"/>
        <end position="836"/>
    </location>
</feature>
<dbReference type="SMART" id="SM00490">
    <property type="entry name" value="HELICc"/>
    <property type="match status" value="1"/>
</dbReference>
<dbReference type="GO" id="GO:0016787">
    <property type="term" value="F:hydrolase activity"/>
    <property type="evidence" value="ECO:0007669"/>
    <property type="project" value="UniProtKB-KW"/>
</dbReference>
<dbReference type="InterPro" id="IPR001650">
    <property type="entry name" value="Helicase_C-like"/>
</dbReference>
<evidence type="ECO:0000259" key="3">
    <source>
        <dbReference type="PROSITE" id="PS51192"/>
    </source>
</evidence>
<feature type="domain" description="Helicase C-terminal" evidence="4">
    <location>
        <begin position="580"/>
        <end position="761"/>
    </location>
</feature>
<evidence type="ECO:0000313" key="5">
    <source>
        <dbReference type="EMBL" id="THD24963.1"/>
    </source>
</evidence>
<dbReference type="InterPro" id="IPR014001">
    <property type="entry name" value="Helicase_ATP-bd"/>
</dbReference>
<dbReference type="InterPro" id="IPR050496">
    <property type="entry name" value="SNF2_RAD54_helicase_repair"/>
</dbReference>
<dbReference type="GO" id="GO:0000724">
    <property type="term" value="P:double-strand break repair via homologous recombination"/>
    <property type="evidence" value="ECO:0007669"/>
    <property type="project" value="TreeGrafter"/>
</dbReference>
<dbReference type="Gene3D" id="3.40.50.10810">
    <property type="entry name" value="Tandem AAA-ATPase domain"/>
    <property type="match status" value="1"/>
</dbReference>